<dbReference type="PANTHER" id="PTHR43301:SF3">
    <property type="entry name" value="ARABINAN ENDO-1,5-ALPHA-L-ARABINOSIDASE A-RELATED"/>
    <property type="match status" value="1"/>
</dbReference>
<dbReference type="Pfam" id="PF00251">
    <property type="entry name" value="Glyco_hydro_32N"/>
    <property type="match status" value="1"/>
</dbReference>
<evidence type="ECO:0000256" key="2">
    <source>
        <dbReference type="ARBA" id="ARBA00022801"/>
    </source>
</evidence>
<organism evidence="5 6">
    <name type="scientific">Nocardia callitridis</name>
    <dbReference type="NCBI Taxonomy" id="648753"/>
    <lineage>
        <taxon>Bacteria</taxon>
        <taxon>Bacillati</taxon>
        <taxon>Actinomycetota</taxon>
        <taxon>Actinomycetes</taxon>
        <taxon>Mycobacteriales</taxon>
        <taxon>Nocardiaceae</taxon>
        <taxon>Nocardia</taxon>
    </lineage>
</organism>
<evidence type="ECO:0000259" key="4">
    <source>
        <dbReference type="Pfam" id="PF00251"/>
    </source>
</evidence>
<reference evidence="6" key="1">
    <citation type="journal article" date="2019" name="Int. J. Syst. Evol. Microbiol.">
        <title>The Global Catalogue of Microorganisms (GCM) 10K type strain sequencing project: providing services to taxonomists for standard genome sequencing and annotation.</title>
        <authorList>
            <consortium name="The Broad Institute Genomics Platform"/>
            <consortium name="The Broad Institute Genome Sequencing Center for Infectious Disease"/>
            <person name="Wu L."/>
            <person name="Ma J."/>
        </authorList>
    </citation>
    <scope>NUCLEOTIDE SEQUENCE [LARGE SCALE GENOMIC DNA]</scope>
    <source>
        <strain evidence="6">JCM 18298</strain>
    </source>
</reference>
<evidence type="ECO:0000313" key="5">
    <source>
        <dbReference type="EMBL" id="GAA5062116.1"/>
    </source>
</evidence>
<keyword evidence="2" id="KW-0378">Hydrolase</keyword>
<dbReference type="Gene3D" id="2.115.10.20">
    <property type="entry name" value="Glycosyl hydrolase domain, family 43"/>
    <property type="match status" value="2"/>
</dbReference>
<keyword evidence="6" id="KW-1185">Reference proteome</keyword>
<dbReference type="InterPro" id="IPR013148">
    <property type="entry name" value="Glyco_hydro_32_N"/>
</dbReference>
<dbReference type="SUPFAM" id="SSF75005">
    <property type="entry name" value="Arabinanase/levansucrase/invertase"/>
    <property type="match status" value="1"/>
</dbReference>
<dbReference type="Proteomes" id="UP001500603">
    <property type="component" value="Unassembled WGS sequence"/>
</dbReference>
<name>A0ABP9KMT1_9NOCA</name>
<evidence type="ECO:0000313" key="6">
    <source>
        <dbReference type="Proteomes" id="UP001500603"/>
    </source>
</evidence>
<feature type="domain" description="Glycosyl hydrolase family 32 N-terminal" evidence="4">
    <location>
        <begin position="23"/>
        <end position="190"/>
    </location>
</feature>
<accession>A0ABP9KMT1</accession>
<sequence length="292" mass="32664">MTERGAVRAGTFAKIYDPGVDEPDDWYINDHTIIQAADGRWHLFGITHREPADPFDETEFAHASAPDPHGPWTKHPMALRVDRAYGETHLWAPFVLTANGRYFMFYAGGGPDRTAAAMNLATSTDLFHWTRHPGGPVFRDGYDGRDPMVTRVGDEWVMYYCANSAPTGGHHVVAYRTSTDLVRWSDRRIAYTDPTSGTEAGNTESPFVVRHDDAWYLFIGPRPDYVGTEVFRSDNPFHFRVEDKVGYVAAHAAELIRADGSWWITAAGWGQGGVYLAPLTFPDPVSESPVRE</sequence>
<proteinExistence type="inferred from homology"/>
<dbReference type="InterPro" id="IPR050727">
    <property type="entry name" value="GH43_arabinanases"/>
</dbReference>
<comment type="caution">
    <text evidence="5">The sequence shown here is derived from an EMBL/GenBank/DDBJ whole genome shotgun (WGS) entry which is preliminary data.</text>
</comment>
<comment type="similarity">
    <text evidence="1">Belongs to the glycosyl hydrolase 32 family.</text>
</comment>
<evidence type="ECO:0000256" key="1">
    <source>
        <dbReference type="ARBA" id="ARBA00009902"/>
    </source>
</evidence>
<dbReference type="EMBL" id="BAABJM010000004">
    <property type="protein sequence ID" value="GAA5062116.1"/>
    <property type="molecule type" value="Genomic_DNA"/>
</dbReference>
<evidence type="ECO:0000256" key="3">
    <source>
        <dbReference type="ARBA" id="ARBA00023295"/>
    </source>
</evidence>
<dbReference type="InterPro" id="IPR023296">
    <property type="entry name" value="Glyco_hydro_beta-prop_sf"/>
</dbReference>
<dbReference type="PANTHER" id="PTHR43301">
    <property type="entry name" value="ARABINAN ENDO-1,5-ALPHA-L-ARABINOSIDASE"/>
    <property type="match status" value="1"/>
</dbReference>
<dbReference type="RefSeq" id="WP_345497692.1">
    <property type="nucleotide sequence ID" value="NZ_BAABJM010000004.1"/>
</dbReference>
<gene>
    <name evidence="5" type="ORF">GCM10023318_45440</name>
</gene>
<keyword evidence="3" id="KW-0326">Glycosidase</keyword>
<protein>
    <recommendedName>
        <fullName evidence="4">Glycosyl hydrolase family 32 N-terminal domain-containing protein</fullName>
    </recommendedName>
</protein>